<dbReference type="AlphaFoldDB" id="A0A657EP24"/>
<dbReference type="Pfam" id="PF00359">
    <property type="entry name" value="PTS_EIIA_2"/>
    <property type="match status" value="1"/>
</dbReference>
<evidence type="ECO:0000259" key="1">
    <source>
        <dbReference type="PROSITE" id="PS51094"/>
    </source>
</evidence>
<accession>A0A657EP24</accession>
<organism evidence="2">
    <name type="scientific">Salmonella enteritidis</name>
    <dbReference type="NCBI Taxonomy" id="149539"/>
    <lineage>
        <taxon>Bacteria</taxon>
        <taxon>Pseudomonadati</taxon>
        <taxon>Pseudomonadota</taxon>
        <taxon>Gammaproteobacteria</taxon>
        <taxon>Enterobacterales</taxon>
        <taxon>Enterobacteriaceae</taxon>
        <taxon>Salmonella</taxon>
    </lineage>
</organism>
<dbReference type="PROSITE" id="PS51094">
    <property type="entry name" value="PTS_EIIA_TYPE_2"/>
    <property type="match status" value="1"/>
</dbReference>
<gene>
    <name evidence="2" type="ORF">ZQ07_25905</name>
</gene>
<dbReference type="PANTHER" id="PTHR30185">
    <property type="entry name" value="CRYPTIC BETA-GLUCOSIDE BGL OPERON ANTITERMINATOR"/>
    <property type="match status" value="1"/>
</dbReference>
<dbReference type="PANTHER" id="PTHR30185:SF14">
    <property type="entry name" value="STATIONARY PHASE-INDUCIBLE PROTEIN CSIE-RELATED"/>
    <property type="match status" value="1"/>
</dbReference>
<dbReference type="SUPFAM" id="SSF55804">
    <property type="entry name" value="Phoshotransferase/anion transport protein"/>
    <property type="match status" value="1"/>
</dbReference>
<feature type="non-terminal residue" evidence="2">
    <location>
        <position position="1"/>
    </location>
</feature>
<reference evidence="2" key="1">
    <citation type="submission" date="2018-08" db="EMBL/GenBank/DDBJ databases">
        <authorList>
            <person name="Ashton P.M."/>
            <person name="Dallman T."/>
            <person name="Nair S."/>
            <person name="De Pinna E."/>
            <person name="Peters T."/>
            <person name="Grant K."/>
        </authorList>
    </citation>
    <scope>NUCLEOTIDE SEQUENCE [LARGE SCALE GENOMIC DNA]</scope>
    <source>
        <strain evidence="2">38306</strain>
    </source>
</reference>
<evidence type="ECO:0000313" key="2">
    <source>
        <dbReference type="EMBL" id="MIQ23933.1"/>
    </source>
</evidence>
<comment type="caution">
    <text evidence="2">The sequence shown here is derived from an EMBL/GenBank/DDBJ whole genome shotgun (WGS) entry which is preliminary data.</text>
</comment>
<dbReference type="InterPro" id="IPR002178">
    <property type="entry name" value="PTS_EIIA_type-2_dom"/>
</dbReference>
<dbReference type="Gene3D" id="3.40.930.10">
    <property type="entry name" value="Mannitol-specific EII, Chain A"/>
    <property type="match status" value="1"/>
</dbReference>
<name>A0A657EP24_SALEN</name>
<feature type="domain" description="PTS EIIA type-2" evidence="1">
    <location>
        <begin position="1"/>
        <end position="114"/>
    </location>
</feature>
<dbReference type="InterPro" id="IPR016152">
    <property type="entry name" value="PTrfase/Anion_transptr"/>
</dbReference>
<protein>
    <recommendedName>
        <fullName evidence="1">PTS EIIA type-2 domain-containing protein</fullName>
    </recommendedName>
</protein>
<proteinExistence type="predicted"/>
<dbReference type="EMBL" id="RSQT01000184">
    <property type="protein sequence ID" value="MIQ23933.1"/>
    <property type="molecule type" value="Genomic_DNA"/>
</dbReference>
<dbReference type="Proteomes" id="UP000885271">
    <property type="component" value="Unassembled WGS sequence"/>
</dbReference>
<dbReference type="InterPro" id="IPR050661">
    <property type="entry name" value="BglG_antiterminators"/>
</dbReference>
<sequence length="114" mass="12818">CAQLVTQHHITADEVQRIIARESEGENLIVNRLAIPHCWSEQERRFRGFFITLAQPVEVNNEVVNHVLIACAAADARHELKIFSYLASVLCQHPAEVIAGLTGYEAFMELLHKG</sequence>